<evidence type="ECO:0000313" key="1">
    <source>
        <dbReference type="EMBL" id="KJU87319.1"/>
    </source>
</evidence>
<organism evidence="1 2">
    <name type="scientific">Candidatus Magnetobacterium bavaricum</name>
    <dbReference type="NCBI Taxonomy" id="29290"/>
    <lineage>
        <taxon>Bacteria</taxon>
        <taxon>Pseudomonadati</taxon>
        <taxon>Nitrospirota</taxon>
        <taxon>Thermodesulfovibrionia</taxon>
        <taxon>Thermodesulfovibrionales</taxon>
        <taxon>Candidatus Magnetobacteriaceae</taxon>
        <taxon>Candidatus Magnetobacterium</taxon>
    </lineage>
</organism>
<evidence type="ECO:0000313" key="2">
    <source>
        <dbReference type="Proteomes" id="UP000033423"/>
    </source>
</evidence>
<dbReference type="Proteomes" id="UP000033423">
    <property type="component" value="Unassembled WGS sequence"/>
</dbReference>
<keyword evidence="2" id="KW-1185">Reference proteome</keyword>
<gene>
    <name evidence="1" type="ORF">MBAV_000490</name>
</gene>
<dbReference type="AlphaFoldDB" id="A0A0F3GZE0"/>
<proteinExistence type="predicted"/>
<sequence length="71" mass="7964">MPFTIEADVYLERPFIVLYGPCKFTEVPPGQSQVVKAYGNGRVNLPVDVEVYVKRLLVVLDALLDESQRAP</sequence>
<name>A0A0F3GZE0_9BACT</name>
<reference evidence="1 2" key="1">
    <citation type="submission" date="2015-02" db="EMBL/GenBank/DDBJ databases">
        <title>Single-cell genomics of uncultivated deep-branching MTB reveals a conserved set of magnetosome genes.</title>
        <authorList>
            <person name="Kolinko S."/>
            <person name="Richter M."/>
            <person name="Glockner F.O."/>
            <person name="Brachmann A."/>
            <person name="Schuler D."/>
        </authorList>
    </citation>
    <scope>NUCLEOTIDE SEQUENCE [LARGE SCALE GENOMIC DNA]</scope>
    <source>
        <strain evidence="1">TM-1</strain>
    </source>
</reference>
<accession>A0A0F3GZE0</accession>
<protein>
    <submittedName>
        <fullName evidence="1">Uncharacterized protein</fullName>
    </submittedName>
</protein>
<comment type="caution">
    <text evidence="1">The sequence shown here is derived from an EMBL/GenBank/DDBJ whole genome shotgun (WGS) entry which is preliminary data.</text>
</comment>
<dbReference type="EMBL" id="LACI01000229">
    <property type="protein sequence ID" value="KJU87319.1"/>
    <property type="molecule type" value="Genomic_DNA"/>
</dbReference>